<dbReference type="Pfam" id="PF00749">
    <property type="entry name" value="tRNA-synt_1c"/>
    <property type="match status" value="1"/>
</dbReference>
<feature type="non-terminal residue" evidence="12">
    <location>
        <position position="1"/>
    </location>
</feature>
<dbReference type="GO" id="GO:0005524">
    <property type="term" value="F:ATP binding"/>
    <property type="evidence" value="ECO:0007669"/>
    <property type="project" value="UniProtKB-KW"/>
</dbReference>
<gene>
    <name evidence="12" type="ORF">COT98_03515</name>
</gene>
<dbReference type="SUPFAM" id="SSF52374">
    <property type="entry name" value="Nucleotidylyl transferase"/>
    <property type="match status" value="1"/>
</dbReference>
<sequence>LFAYLFAKKNNGEFLLRIEDTDQSRYKKKSVDSILDGLKWAGINWDNKEIIYQSSRIEIYQKHAKQLVNEGNAYYCFCTQETLAEMRQLQEQNKQAPKYDRRCLNLTQEEIEEKLKSGTPYVIRMKVPDKFQTNFKIEFKDLIRGKVKFNLKEIDDQILLKSDGYPTYHLANVIDDHEIKITHIIRADEWLSSTPKHIILYNYFNWDLPKFAHIPLILAPDKSKLSKRHGATGVLEFKKLGYLPEALINYIALLGWNPGNEKEIFTLEKLELEFSLDKVHKAGAIFNQEKLDWMNGYYIRELSLENFTEKCIPYLVDANLIDSKNYNKKYVQSVAALEKERIKKISEISKVTEYFFKEIDYDKELLKWKKSDLETAKSRLEFLYEELKKIPEENWTRNSLENLLLDLIKVKDLGVGDMLWPMRVALTGQKNSPGPFEVAEVLGKEKSLERIKQAISLV</sequence>
<feature type="domain" description="Aminoacyl-tRNA synthetase class I anticodon-binding" evidence="11">
    <location>
        <begin position="307"/>
        <end position="455"/>
    </location>
</feature>
<evidence type="ECO:0000259" key="11">
    <source>
        <dbReference type="Pfam" id="PF19269"/>
    </source>
</evidence>
<comment type="similarity">
    <text evidence="1">Belongs to the class-I aminoacyl-tRNA synthetase family. Glutamate--tRNA ligase type 1 subfamily.</text>
</comment>
<evidence type="ECO:0000256" key="3">
    <source>
        <dbReference type="ARBA" id="ARBA00022598"/>
    </source>
</evidence>
<dbReference type="InterPro" id="IPR049940">
    <property type="entry name" value="GluQ/Sye"/>
</dbReference>
<evidence type="ECO:0000256" key="2">
    <source>
        <dbReference type="ARBA" id="ARBA00012835"/>
    </source>
</evidence>
<dbReference type="Pfam" id="PF19269">
    <property type="entry name" value="Anticodon_2"/>
    <property type="match status" value="1"/>
</dbReference>
<dbReference type="InterPro" id="IPR004527">
    <property type="entry name" value="Glu-tRNA-ligase_bac/mito"/>
</dbReference>
<dbReference type="InterPro" id="IPR020058">
    <property type="entry name" value="Glu/Gln-tRNA-synth_Ib_cat-dom"/>
</dbReference>
<keyword evidence="4 9" id="KW-0547">Nucleotide-binding</keyword>
<dbReference type="CDD" id="cd00808">
    <property type="entry name" value="GluRS_core"/>
    <property type="match status" value="1"/>
</dbReference>
<name>A0A2M6WNW1_9BACT</name>
<proteinExistence type="inferred from homology"/>
<evidence type="ECO:0000313" key="12">
    <source>
        <dbReference type="EMBL" id="PIT94463.1"/>
    </source>
</evidence>
<dbReference type="EC" id="6.1.1.17" evidence="2"/>
<dbReference type="InterPro" id="IPR014729">
    <property type="entry name" value="Rossmann-like_a/b/a_fold"/>
</dbReference>
<evidence type="ECO:0000256" key="8">
    <source>
        <dbReference type="ARBA" id="ARBA00030865"/>
    </source>
</evidence>
<dbReference type="Gene3D" id="3.40.50.620">
    <property type="entry name" value="HUPs"/>
    <property type="match status" value="1"/>
</dbReference>
<feature type="domain" description="Glutamyl/glutaminyl-tRNA synthetase class Ib catalytic" evidence="10">
    <location>
        <begin position="1"/>
        <end position="293"/>
    </location>
</feature>
<dbReference type="InterPro" id="IPR020751">
    <property type="entry name" value="aa-tRNA-synth_I_codon-bd_sub2"/>
</dbReference>
<dbReference type="InterPro" id="IPR045462">
    <property type="entry name" value="aa-tRNA-synth_I_cd-bd"/>
</dbReference>
<dbReference type="GO" id="GO:0000049">
    <property type="term" value="F:tRNA binding"/>
    <property type="evidence" value="ECO:0007669"/>
    <property type="project" value="InterPro"/>
</dbReference>
<evidence type="ECO:0000256" key="4">
    <source>
        <dbReference type="ARBA" id="ARBA00022741"/>
    </source>
</evidence>
<reference evidence="13" key="1">
    <citation type="submission" date="2017-09" db="EMBL/GenBank/DDBJ databases">
        <title>Depth-based differentiation of microbial function through sediment-hosted aquifers and enrichment of novel symbionts in the deep terrestrial subsurface.</title>
        <authorList>
            <person name="Probst A.J."/>
            <person name="Ladd B."/>
            <person name="Jarett J.K."/>
            <person name="Geller-Mcgrath D.E."/>
            <person name="Sieber C.M.K."/>
            <person name="Emerson J.B."/>
            <person name="Anantharaman K."/>
            <person name="Thomas B.C."/>
            <person name="Malmstrom R."/>
            <person name="Stieglmeier M."/>
            <person name="Klingl A."/>
            <person name="Woyke T."/>
            <person name="Ryan C.M."/>
            <person name="Banfield J.F."/>
        </authorList>
    </citation>
    <scope>NUCLEOTIDE SEQUENCE [LARGE SCALE GENOMIC DNA]</scope>
</reference>
<evidence type="ECO:0000313" key="13">
    <source>
        <dbReference type="Proteomes" id="UP000228900"/>
    </source>
</evidence>
<dbReference type="Proteomes" id="UP000228900">
    <property type="component" value="Unassembled WGS sequence"/>
</dbReference>
<dbReference type="NCBIfam" id="TIGR00464">
    <property type="entry name" value="gltX_bact"/>
    <property type="match status" value="1"/>
</dbReference>
<accession>A0A2M6WNW1</accession>
<evidence type="ECO:0000256" key="9">
    <source>
        <dbReference type="RuleBase" id="RU363037"/>
    </source>
</evidence>
<dbReference type="InterPro" id="IPR000924">
    <property type="entry name" value="Glu/Gln-tRNA-synth"/>
</dbReference>
<keyword evidence="3 9" id="KW-0436">Ligase</keyword>
<dbReference type="PANTHER" id="PTHR43311">
    <property type="entry name" value="GLUTAMATE--TRNA LIGASE"/>
    <property type="match status" value="1"/>
</dbReference>
<evidence type="ECO:0000256" key="5">
    <source>
        <dbReference type="ARBA" id="ARBA00022840"/>
    </source>
</evidence>
<dbReference type="PANTHER" id="PTHR43311:SF2">
    <property type="entry name" value="GLUTAMATE--TRNA LIGASE, MITOCHONDRIAL-RELATED"/>
    <property type="match status" value="1"/>
</dbReference>
<keyword evidence="7 9" id="KW-0030">Aminoacyl-tRNA synthetase</keyword>
<keyword evidence="6 9" id="KW-0648">Protein biosynthesis</keyword>
<evidence type="ECO:0000256" key="6">
    <source>
        <dbReference type="ARBA" id="ARBA00022917"/>
    </source>
</evidence>
<keyword evidence="5 9" id="KW-0067">ATP-binding</keyword>
<dbReference type="Gene3D" id="1.10.10.350">
    <property type="match status" value="1"/>
</dbReference>
<evidence type="ECO:0000256" key="1">
    <source>
        <dbReference type="ARBA" id="ARBA00007894"/>
    </source>
</evidence>
<dbReference type="GO" id="GO:0006424">
    <property type="term" value="P:glutamyl-tRNA aminoacylation"/>
    <property type="evidence" value="ECO:0007669"/>
    <property type="project" value="InterPro"/>
</dbReference>
<evidence type="ECO:0000256" key="7">
    <source>
        <dbReference type="ARBA" id="ARBA00023146"/>
    </source>
</evidence>
<dbReference type="InterPro" id="IPR008925">
    <property type="entry name" value="aa_tRNA-synth_I_cd-bd_sf"/>
</dbReference>
<dbReference type="GO" id="GO:0008270">
    <property type="term" value="F:zinc ion binding"/>
    <property type="evidence" value="ECO:0007669"/>
    <property type="project" value="InterPro"/>
</dbReference>
<dbReference type="AlphaFoldDB" id="A0A2M6WNW1"/>
<dbReference type="InterPro" id="IPR033910">
    <property type="entry name" value="GluRS_core"/>
</dbReference>
<comment type="caution">
    <text evidence="12">The sequence shown here is derived from an EMBL/GenBank/DDBJ whole genome shotgun (WGS) entry which is preliminary data.</text>
</comment>
<dbReference type="EMBL" id="PFAQ01000049">
    <property type="protein sequence ID" value="PIT94463.1"/>
    <property type="molecule type" value="Genomic_DNA"/>
</dbReference>
<dbReference type="FunFam" id="3.40.50.620:FF:000045">
    <property type="entry name" value="Glutamate--tRNA ligase, mitochondrial"/>
    <property type="match status" value="1"/>
</dbReference>
<dbReference type="HAMAP" id="MF_00022">
    <property type="entry name" value="Glu_tRNA_synth_type1"/>
    <property type="match status" value="1"/>
</dbReference>
<evidence type="ECO:0000259" key="10">
    <source>
        <dbReference type="Pfam" id="PF00749"/>
    </source>
</evidence>
<dbReference type="PRINTS" id="PR00987">
    <property type="entry name" value="TRNASYNTHGLU"/>
</dbReference>
<dbReference type="SUPFAM" id="SSF48163">
    <property type="entry name" value="An anticodon-binding domain of class I aminoacyl-tRNA synthetases"/>
    <property type="match status" value="1"/>
</dbReference>
<organism evidence="12 13">
    <name type="scientific">Candidatus Falkowbacteria bacterium CG10_big_fil_rev_8_21_14_0_10_39_9</name>
    <dbReference type="NCBI Taxonomy" id="1974566"/>
    <lineage>
        <taxon>Bacteria</taxon>
        <taxon>Candidatus Falkowiibacteriota</taxon>
    </lineage>
</organism>
<dbReference type="GO" id="GO:0004818">
    <property type="term" value="F:glutamate-tRNA ligase activity"/>
    <property type="evidence" value="ECO:0007669"/>
    <property type="project" value="UniProtKB-EC"/>
</dbReference>
<protein>
    <recommendedName>
        <fullName evidence="2">glutamate--tRNA ligase</fullName>
        <ecNumber evidence="2">6.1.1.17</ecNumber>
    </recommendedName>
    <alternativeName>
        <fullName evidence="8">Glutamyl-tRNA synthetase</fullName>
    </alternativeName>
</protein>